<dbReference type="Proteomes" id="UP000559256">
    <property type="component" value="Unassembled WGS sequence"/>
</dbReference>
<keyword evidence="7" id="KW-1185">Reference proteome</keyword>
<dbReference type="Gene3D" id="3.50.50.60">
    <property type="entry name" value="FAD/NAD(P)-binding domain"/>
    <property type="match status" value="2"/>
</dbReference>
<proteinExistence type="inferred from homology"/>
<protein>
    <recommendedName>
        <fullName evidence="8">FAD/NAD(P)-binding domain-containing protein</fullName>
    </recommendedName>
</protein>
<evidence type="ECO:0000256" key="4">
    <source>
        <dbReference type="ARBA" id="ARBA00022857"/>
    </source>
</evidence>
<keyword evidence="2" id="KW-0285">Flavoprotein</keyword>
<dbReference type="InterPro" id="IPR020946">
    <property type="entry name" value="Flavin_mOase-like"/>
</dbReference>
<sequence length="563" mass="62787">MGLQESISESFQPSVNNNVMKRICIVGGGGAAGLASLKTIVQSPQFERGIWQPVSYEAREGLGGVWLPAPPTTNPPETPLYDSLITNVAHPIMGFDSFWYPPSTPVFPKASQVQKYSESYAEHFKLKPYIRLNTRVDSIRRTDESSIDTSTTSTPKKRKWKVKLSTGEAEFFDFVIIANGHYHKPLYPSVPGIDQWLDAGNAMHSVWYRNPQSLPIPRDRKIRKLLVVGGSASGTDISRELALHGVADVILHSVTGGGEAPQFSNGIQTRGRLVELRDADTVVFDDGVIEKGVDFVILGTGYQLALPFFDDTSICENGIPPATVPPLPDDLWKSTHTVFPLASHIFPLTSTSPSSVDTSALTSSSLSPSPDLSLAFVGITVRAAVFRTVEAQARAVVHVFGNPHTFDLQKETDGVLSRWKELKHRLSSPEMSEEDERKRIIREWHRFVEGPEQFIYRDELYKFADASRYPSSGPGAVEGISGRVVVPEWEKKLLTQKNQTLMRKFWKELERRGEAERWVKGVGEAGGMEGRREWIRLLERLLEAAKAEEGLEVTEDDYRLTRL</sequence>
<keyword evidence="5" id="KW-0560">Oxidoreductase</keyword>
<name>A0A8H5GUH8_9AGAR</name>
<reference evidence="6 7" key="1">
    <citation type="journal article" date="2020" name="ISME J.">
        <title>Uncovering the hidden diversity of litter-decomposition mechanisms in mushroom-forming fungi.</title>
        <authorList>
            <person name="Floudas D."/>
            <person name="Bentzer J."/>
            <person name="Ahren D."/>
            <person name="Johansson T."/>
            <person name="Persson P."/>
            <person name="Tunlid A."/>
        </authorList>
    </citation>
    <scope>NUCLEOTIDE SEQUENCE [LARGE SCALE GENOMIC DNA]</scope>
    <source>
        <strain evidence="6 7">CBS 291.85</strain>
    </source>
</reference>
<accession>A0A8H5GUH8</accession>
<keyword evidence="4" id="KW-0521">NADP</keyword>
<dbReference type="AlphaFoldDB" id="A0A8H5GUH8"/>
<dbReference type="InterPro" id="IPR000960">
    <property type="entry name" value="Flavin_mOase"/>
</dbReference>
<dbReference type="PRINTS" id="PR00370">
    <property type="entry name" value="FMOXYGENASE"/>
</dbReference>
<evidence type="ECO:0000256" key="2">
    <source>
        <dbReference type="ARBA" id="ARBA00022630"/>
    </source>
</evidence>
<dbReference type="GO" id="GO:0004499">
    <property type="term" value="F:N,N-dimethylaniline monooxygenase activity"/>
    <property type="evidence" value="ECO:0007669"/>
    <property type="project" value="InterPro"/>
</dbReference>
<keyword evidence="3" id="KW-0274">FAD</keyword>
<gene>
    <name evidence="6" type="ORF">D9758_004137</name>
</gene>
<evidence type="ECO:0000313" key="6">
    <source>
        <dbReference type="EMBL" id="KAF5371162.1"/>
    </source>
</evidence>
<evidence type="ECO:0000256" key="5">
    <source>
        <dbReference type="ARBA" id="ARBA00023002"/>
    </source>
</evidence>
<dbReference type="InterPro" id="IPR036188">
    <property type="entry name" value="FAD/NAD-bd_sf"/>
</dbReference>
<evidence type="ECO:0000256" key="3">
    <source>
        <dbReference type="ARBA" id="ARBA00022827"/>
    </source>
</evidence>
<dbReference type="GO" id="GO:0050661">
    <property type="term" value="F:NADP binding"/>
    <property type="evidence" value="ECO:0007669"/>
    <property type="project" value="InterPro"/>
</dbReference>
<dbReference type="OrthoDB" id="66881at2759"/>
<organism evidence="6 7">
    <name type="scientific">Tetrapyrgos nigripes</name>
    <dbReference type="NCBI Taxonomy" id="182062"/>
    <lineage>
        <taxon>Eukaryota</taxon>
        <taxon>Fungi</taxon>
        <taxon>Dikarya</taxon>
        <taxon>Basidiomycota</taxon>
        <taxon>Agaricomycotina</taxon>
        <taxon>Agaricomycetes</taxon>
        <taxon>Agaricomycetidae</taxon>
        <taxon>Agaricales</taxon>
        <taxon>Marasmiineae</taxon>
        <taxon>Marasmiaceae</taxon>
        <taxon>Tetrapyrgos</taxon>
    </lineage>
</organism>
<evidence type="ECO:0000313" key="7">
    <source>
        <dbReference type="Proteomes" id="UP000559256"/>
    </source>
</evidence>
<evidence type="ECO:0000256" key="1">
    <source>
        <dbReference type="ARBA" id="ARBA00009183"/>
    </source>
</evidence>
<dbReference type="EMBL" id="JAACJM010000009">
    <property type="protein sequence ID" value="KAF5371162.1"/>
    <property type="molecule type" value="Genomic_DNA"/>
</dbReference>
<evidence type="ECO:0008006" key="8">
    <source>
        <dbReference type="Google" id="ProtNLM"/>
    </source>
</evidence>
<comment type="similarity">
    <text evidence="1">Belongs to the FMO family.</text>
</comment>
<dbReference type="GO" id="GO:0050660">
    <property type="term" value="F:flavin adenine dinucleotide binding"/>
    <property type="evidence" value="ECO:0007669"/>
    <property type="project" value="InterPro"/>
</dbReference>
<comment type="caution">
    <text evidence="6">The sequence shown here is derived from an EMBL/GenBank/DDBJ whole genome shotgun (WGS) entry which is preliminary data.</text>
</comment>
<dbReference type="SUPFAM" id="SSF51905">
    <property type="entry name" value="FAD/NAD(P)-binding domain"/>
    <property type="match status" value="1"/>
</dbReference>
<dbReference type="InterPro" id="IPR050346">
    <property type="entry name" value="FMO-like"/>
</dbReference>
<dbReference type="PANTHER" id="PTHR23023">
    <property type="entry name" value="DIMETHYLANILINE MONOOXYGENASE"/>
    <property type="match status" value="1"/>
</dbReference>
<dbReference type="Pfam" id="PF00743">
    <property type="entry name" value="FMO-like"/>
    <property type="match status" value="2"/>
</dbReference>